<dbReference type="Pfam" id="PF00575">
    <property type="entry name" value="S1"/>
    <property type="match status" value="1"/>
</dbReference>
<dbReference type="InterPro" id="IPR003029">
    <property type="entry name" value="S1_domain"/>
</dbReference>
<dbReference type="InterPro" id="IPR036555">
    <property type="entry name" value="NusA_N_sf"/>
</dbReference>
<dbReference type="SUPFAM" id="SSF50249">
    <property type="entry name" value="Nucleic acid-binding proteins"/>
    <property type="match status" value="1"/>
</dbReference>
<dbReference type="CDD" id="cd02134">
    <property type="entry name" value="KH-II_NusA_rpt1"/>
    <property type="match status" value="1"/>
</dbReference>
<dbReference type="NCBIfam" id="TIGR01953">
    <property type="entry name" value="NusA"/>
    <property type="match status" value="1"/>
</dbReference>
<organism evidence="10 11">
    <name type="scientific">Novosphingobium aureum</name>
    <dbReference type="NCBI Taxonomy" id="2792964"/>
    <lineage>
        <taxon>Bacteria</taxon>
        <taxon>Pseudomonadati</taxon>
        <taxon>Pseudomonadota</taxon>
        <taxon>Alphaproteobacteria</taxon>
        <taxon>Sphingomonadales</taxon>
        <taxon>Sphingomonadaceae</taxon>
        <taxon>Novosphingobium</taxon>
    </lineage>
</organism>
<dbReference type="Gene3D" id="1.10.150.20">
    <property type="entry name" value="5' to 3' exonuclease, C-terminal subdomain"/>
    <property type="match status" value="2"/>
</dbReference>
<evidence type="ECO:0000256" key="7">
    <source>
        <dbReference type="HAMAP-Rule" id="MF_00945"/>
    </source>
</evidence>
<evidence type="ECO:0000313" key="11">
    <source>
        <dbReference type="Proteomes" id="UP000617634"/>
    </source>
</evidence>
<dbReference type="Proteomes" id="UP000617634">
    <property type="component" value="Unassembled WGS sequence"/>
</dbReference>
<dbReference type="SMART" id="SM00322">
    <property type="entry name" value="KH"/>
    <property type="match status" value="2"/>
</dbReference>
<comment type="subunit">
    <text evidence="7">Monomer. Binds directly to the core enzyme of the DNA-dependent RNA polymerase and to nascent RNA.</text>
</comment>
<dbReference type="Gene3D" id="3.30.1480.10">
    <property type="entry name" value="NusA, N-terminal domain"/>
    <property type="match status" value="1"/>
</dbReference>
<dbReference type="GO" id="GO:0031564">
    <property type="term" value="P:transcription antitermination"/>
    <property type="evidence" value="ECO:0007669"/>
    <property type="project" value="UniProtKB-UniRule"/>
</dbReference>
<dbReference type="InterPro" id="IPR013735">
    <property type="entry name" value="TF_NusA_N"/>
</dbReference>
<dbReference type="CDD" id="cd22529">
    <property type="entry name" value="KH-II_NusA_rpt2"/>
    <property type="match status" value="1"/>
</dbReference>
<dbReference type="InterPro" id="IPR009019">
    <property type="entry name" value="KH_sf_prok-type"/>
</dbReference>
<dbReference type="FunFam" id="3.30.300.20:FF:000005">
    <property type="entry name" value="Transcription termination/antitermination protein NusA"/>
    <property type="match status" value="1"/>
</dbReference>
<dbReference type="PROSITE" id="PS50126">
    <property type="entry name" value="S1"/>
    <property type="match status" value="1"/>
</dbReference>
<reference evidence="10" key="1">
    <citation type="submission" date="2020-11" db="EMBL/GenBank/DDBJ databases">
        <title>Novosphingobium aureum sp. nov., a marine bacterium isolated from sediment of a salt flat.</title>
        <authorList>
            <person name="Yoo Y."/>
            <person name="Kim J.-J."/>
        </authorList>
    </citation>
    <scope>NUCLEOTIDE SEQUENCE</scope>
    <source>
        <strain evidence="10">YJ-S2-02</strain>
    </source>
</reference>
<evidence type="ECO:0000256" key="4">
    <source>
        <dbReference type="ARBA" id="ARBA00022884"/>
    </source>
</evidence>
<keyword evidence="3 7" id="KW-0889">Transcription antitermination</keyword>
<comment type="function">
    <text evidence="7">Participates in both transcription termination and antitermination.</text>
</comment>
<evidence type="ECO:0000256" key="5">
    <source>
        <dbReference type="ARBA" id="ARBA00023015"/>
    </source>
</evidence>
<dbReference type="Gene3D" id="3.30.300.20">
    <property type="match status" value="2"/>
</dbReference>
<dbReference type="SUPFAM" id="SSF54814">
    <property type="entry name" value="Prokaryotic type KH domain (KH-domain type II)"/>
    <property type="match status" value="2"/>
</dbReference>
<keyword evidence="11" id="KW-1185">Reference proteome</keyword>
<dbReference type="RefSeq" id="WP_197160747.1">
    <property type="nucleotide sequence ID" value="NZ_JADZGI010000001.1"/>
</dbReference>
<evidence type="ECO:0000256" key="1">
    <source>
        <dbReference type="ARBA" id="ARBA00022472"/>
    </source>
</evidence>
<dbReference type="InterPro" id="IPR015946">
    <property type="entry name" value="KH_dom-like_a/b"/>
</dbReference>
<sequence>MASAISANRAELLAIANAVASEKMIDKSIVIEAMEEAIQKSARNRYGAENDIRAKLDPRTGDLRLWRVVEVVEEVEDYFKQVDLKQAEKLQPGAAIGDFIVDPLPPVDLGRIDAQSAKQVIFQKVRDAERDRQYDEFKDRAGEVITGVIKSVEFGHVIVNLGRAEGVIRRDQQIPREAARVGERVRAIVSRVERQNRGPQIFLSRAHPDFMKKLFAQEVPEIYDGIIEIKAAARDPGSRAKIGVISHDHSIDPVGACVGMKGSRVQAVVQELQGEKIDIIPWSEDTATFVVNALQPATVSRVVIDEEENRIEVVVPDDQLSLAIGRRGQNVRLASQLTGSQIDIMTEAESSAKRQKEFTERSKMFEDELDVDETLSQLLVAEGFTELEEVAYIELAELAAIEGFDEELAEELQSRAHEALERREEASREERRALGVEDALAELPHLTEAMLVVLGKGGIKTLDDLADLATDELIAKKRTEQRRRDGTVNRRAREEDKGGVLGEYGLSEEQGNEIIMAARAHWFDDEDVAEYEVAEGAAEEADVADTANGEAADAESSQ</sequence>
<dbReference type="GO" id="GO:0003700">
    <property type="term" value="F:DNA-binding transcription factor activity"/>
    <property type="evidence" value="ECO:0007669"/>
    <property type="project" value="InterPro"/>
</dbReference>
<dbReference type="InterPro" id="IPR010214">
    <property type="entry name" value="Tscrpt_termin_fac_NusA_C_rpt"/>
</dbReference>
<dbReference type="GO" id="GO:0000166">
    <property type="term" value="F:nucleotide binding"/>
    <property type="evidence" value="ECO:0007669"/>
    <property type="project" value="InterPro"/>
</dbReference>
<dbReference type="InterPro" id="IPR058582">
    <property type="entry name" value="KH_NusA_2nd"/>
</dbReference>
<dbReference type="PROSITE" id="PS50084">
    <property type="entry name" value="KH_TYPE_1"/>
    <property type="match status" value="1"/>
</dbReference>
<dbReference type="FunFam" id="3.30.300.20:FF:000002">
    <property type="entry name" value="Transcription termination/antitermination protein NusA"/>
    <property type="match status" value="1"/>
</dbReference>
<dbReference type="Pfam" id="PF26594">
    <property type="entry name" value="KH_NusA_2nd"/>
    <property type="match status" value="1"/>
</dbReference>
<feature type="region of interest" description="Disordered" evidence="8">
    <location>
        <begin position="534"/>
        <end position="558"/>
    </location>
</feature>
<keyword evidence="5 7" id="KW-0805">Transcription regulation</keyword>
<protein>
    <recommendedName>
        <fullName evidence="7">Transcription termination/antitermination protein NusA</fullName>
    </recommendedName>
</protein>
<dbReference type="GO" id="GO:0003723">
    <property type="term" value="F:RNA binding"/>
    <property type="evidence" value="ECO:0007669"/>
    <property type="project" value="UniProtKB-UniRule"/>
</dbReference>
<evidence type="ECO:0000259" key="9">
    <source>
        <dbReference type="PROSITE" id="PS50126"/>
    </source>
</evidence>
<dbReference type="GO" id="GO:0005829">
    <property type="term" value="C:cytosol"/>
    <property type="evidence" value="ECO:0007669"/>
    <property type="project" value="TreeGrafter"/>
</dbReference>
<evidence type="ECO:0000256" key="6">
    <source>
        <dbReference type="ARBA" id="ARBA00023163"/>
    </source>
</evidence>
<feature type="compositionally biased region" description="Acidic residues" evidence="8">
    <location>
        <begin position="534"/>
        <end position="543"/>
    </location>
</feature>
<dbReference type="PANTHER" id="PTHR22648:SF0">
    <property type="entry name" value="TRANSCRIPTION TERMINATION_ANTITERMINATION PROTEIN NUSA"/>
    <property type="match status" value="1"/>
</dbReference>
<dbReference type="Gene3D" id="2.40.50.140">
    <property type="entry name" value="Nucleic acid-binding proteins"/>
    <property type="match status" value="1"/>
</dbReference>
<name>A0A931HA38_9SPHN</name>
<dbReference type="InterPro" id="IPR010213">
    <property type="entry name" value="TF_NusA"/>
</dbReference>
<dbReference type="InterPro" id="IPR012340">
    <property type="entry name" value="NA-bd_OB-fold"/>
</dbReference>
<keyword evidence="2 7" id="KW-0963">Cytoplasm</keyword>
<dbReference type="Pfam" id="PF13184">
    <property type="entry name" value="KH_NusA_1st"/>
    <property type="match status" value="1"/>
</dbReference>
<dbReference type="EMBL" id="JADZGI010000001">
    <property type="protein sequence ID" value="MBH0111979.1"/>
    <property type="molecule type" value="Genomic_DNA"/>
</dbReference>
<dbReference type="InterPro" id="IPR025249">
    <property type="entry name" value="TF_NusA_KH_1st"/>
</dbReference>
<dbReference type="InterPro" id="IPR010995">
    <property type="entry name" value="DNA_repair_Rad51/TF_NusA_a-hlx"/>
</dbReference>
<dbReference type="SUPFAM" id="SSF47794">
    <property type="entry name" value="Rad51 N-terminal domain-like"/>
    <property type="match status" value="2"/>
</dbReference>
<feature type="region of interest" description="Disordered" evidence="8">
    <location>
        <begin position="480"/>
        <end position="501"/>
    </location>
</feature>
<evidence type="ECO:0000313" key="10">
    <source>
        <dbReference type="EMBL" id="MBH0111979.1"/>
    </source>
</evidence>
<dbReference type="GO" id="GO:0006353">
    <property type="term" value="P:DNA-templated transcription termination"/>
    <property type="evidence" value="ECO:0007669"/>
    <property type="project" value="UniProtKB-UniRule"/>
</dbReference>
<dbReference type="SMART" id="SM00316">
    <property type="entry name" value="S1"/>
    <property type="match status" value="1"/>
</dbReference>
<feature type="domain" description="S1 motif" evidence="9">
    <location>
        <begin position="142"/>
        <end position="206"/>
    </location>
</feature>
<keyword evidence="4 7" id="KW-0694">RNA-binding</keyword>
<proteinExistence type="inferred from homology"/>
<dbReference type="InterPro" id="IPR030842">
    <property type="entry name" value="TF_NusA_bacterial"/>
</dbReference>
<evidence type="ECO:0000256" key="2">
    <source>
        <dbReference type="ARBA" id="ARBA00022490"/>
    </source>
</evidence>
<gene>
    <name evidence="7 10" type="primary">nusA</name>
    <name evidence="10" type="ORF">I5E68_03300</name>
</gene>
<dbReference type="Pfam" id="PF08529">
    <property type="entry name" value="NusA_N"/>
    <property type="match status" value="1"/>
</dbReference>
<evidence type="ECO:0000256" key="8">
    <source>
        <dbReference type="SAM" id="MobiDB-lite"/>
    </source>
</evidence>
<dbReference type="SUPFAM" id="SSF69705">
    <property type="entry name" value="Transcription factor NusA, N-terminal domain"/>
    <property type="match status" value="1"/>
</dbReference>
<comment type="caution">
    <text evidence="10">The sequence shown here is derived from an EMBL/GenBank/DDBJ whole genome shotgun (WGS) entry which is preliminary data.</text>
</comment>
<feature type="compositionally biased region" description="Basic and acidic residues" evidence="8">
    <location>
        <begin position="480"/>
        <end position="498"/>
    </location>
</feature>
<keyword evidence="1 7" id="KW-0806">Transcription termination</keyword>
<accession>A0A931HA38</accession>
<comment type="subcellular location">
    <subcellularLocation>
        <location evidence="7">Cytoplasm</location>
    </subcellularLocation>
</comment>
<evidence type="ECO:0000256" key="3">
    <source>
        <dbReference type="ARBA" id="ARBA00022814"/>
    </source>
</evidence>
<keyword evidence="6 7" id="KW-0804">Transcription</keyword>
<comment type="similarity">
    <text evidence="7">Belongs to the NusA family.</text>
</comment>
<dbReference type="AlphaFoldDB" id="A0A931HA38"/>
<dbReference type="CDD" id="cd04455">
    <property type="entry name" value="S1_NusA"/>
    <property type="match status" value="1"/>
</dbReference>
<dbReference type="NCBIfam" id="TIGR01954">
    <property type="entry name" value="nusA_Cterm_rpt"/>
    <property type="match status" value="1"/>
</dbReference>
<dbReference type="HAMAP" id="MF_00945_B">
    <property type="entry name" value="NusA_B"/>
    <property type="match status" value="1"/>
</dbReference>
<dbReference type="PANTHER" id="PTHR22648">
    <property type="entry name" value="TRANSCRIPTION TERMINATION FACTOR NUSA"/>
    <property type="match status" value="1"/>
</dbReference>
<dbReference type="InterPro" id="IPR004087">
    <property type="entry name" value="KH_dom"/>
</dbReference>